<organism evidence="1">
    <name type="scientific">Rhizophora mucronata</name>
    <name type="common">Asiatic mangrove</name>
    <dbReference type="NCBI Taxonomy" id="61149"/>
    <lineage>
        <taxon>Eukaryota</taxon>
        <taxon>Viridiplantae</taxon>
        <taxon>Streptophyta</taxon>
        <taxon>Embryophyta</taxon>
        <taxon>Tracheophyta</taxon>
        <taxon>Spermatophyta</taxon>
        <taxon>Magnoliopsida</taxon>
        <taxon>eudicotyledons</taxon>
        <taxon>Gunneridae</taxon>
        <taxon>Pentapetalae</taxon>
        <taxon>rosids</taxon>
        <taxon>fabids</taxon>
        <taxon>Malpighiales</taxon>
        <taxon>Rhizophoraceae</taxon>
        <taxon>Rhizophora</taxon>
    </lineage>
</organism>
<dbReference type="AlphaFoldDB" id="A0A2P2N1T9"/>
<sequence length="49" mass="5101">MNLGITTVGKVIKIFQASSGPIVCGLAENHTKINDTSTPSSIQVTENGK</sequence>
<accession>A0A2P2N1T9</accession>
<dbReference type="EMBL" id="GGEC01055946">
    <property type="protein sequence ID" value="MBX36430.1"/>
    <property type="molecule type" value="Transcribed_RNA"/>
</dbReference>
<reference evidence="1" key="1">
    <citation type="submission" date="2018-02" db="EMBL/GenBank/DDBJ databases">
        <title>Rhizophora mucronata_Transcriptome.</title>
        <authorList>
            <person name="Meera S.P."/>
            <person name="Sreeshan A."/>
            <person name="Augustine A."/>
        </authorList>
    </citation>
    <scope>NUCLEOTIDE SEQUENCE</scope>
    <source>
        <tissue evidence="1">Leaf</tissue>
    </source>
</reference>
<name>A0A2P2N1T9_RHIMU</name>
<evidence type="ECO:0000313" key="1">
    <source>
        <dbReference type="EMBL" id="MBX36430.1"/>
    </source>
</evidence>
<protein>
    <submittedName>
        <fullName evidence="1">Uncharacterized protein</fullName>
    </submittedName>
</protein>
<proteinExistence type="predicted"/>